<keyword evidence="3" id="KW-1185">Reference proteome</keyword>
<protein>
    <submittedName>
        <fullName evidence="2">Uncharacterized protein</fullName>
    </submittedName>
</protein>
<evidence type="ECO:0000313" key="2">
    <source>
        <dbReference type="EMBL" id="EJL76095.1"/>
    </source>
</evidence>
<proteinExistence type="predicted"/>
<dbReference type="Proteomes" id="UP000007509">
    <property type="component" value="Unassembled WGS sequence"/>
</dbReference>
<dbReference type="PATRIC" id="fig|1144316.3.peg.67"/>
<evidence type="ECO:0000256" key="1">
    <source>
        <dbReference type="SAM" id="SignalP"/>
    </source>
</evidence>
<feature type="signal peptide" evidence="1">
    <location>
        <begin position="1"/>
        <end position="18"/>
    </location>
</feature>
<evidence type="ECO:0000313" key="3">
    <source>
        <dbReference type="Proteomes" id="UP000007509"/>
    </source>
</evidence>
<name>J2K7A2_9FLAO</name>
<comment type="caution">
    <text evidence="2">The sequence shown here is derived from an EMBL/GenBank/DDBJ whole genome shotgun (WGS) entry which is preliminary data.</text>
</comment>
<gene>
    <name evidence="2" type="ORF">PMI13_00065</name>
</gene>
<dbReference type="EMBL" id="AKJY01000002">
    <property type="protein sequence ID" value="EJL76095.1"/>
    <property type="molecule type" value="Genomic_DNA"/>
</dbReference>
<dbReference type="OrthoDB" id="1264165at2"/>
<dbReference type="RefSeq" id="WP_007839419.1">
    <property type="nucleotide sequence ID" value="NZ_AKJY01000002.1"/>
</dbReference>
<reference evidence="2 3" key="1">
    <citation type="journal article" date="2012" name="J. Bacteriol.">
        <title>Twenty-one genome sequences from Pseudomonas species and 19 genome sequences from diverse bacteria isolated from the rhizosphere and endosphere of Populus deltoides.</title>
        <authorList>
            <person name="Brown S.D."/>
            <person name="Utturkar S.M."/>
            <person name="Klingeman D.M."/>
            <person name="Johnson C.M."/>
            <person name="Martin S.L."/>
            <person name="Land M.L."/>
            <person name="Lu T.Y."/>
            <person name="Schadt C.W."/>
            <person name="Doktycz M.J."/>
            <person name="Pelletier D.A."/>
        </authorList>
    </citation>
    <scope>NUCLEOTIDE SEQUENCE [LARGE SCALE GENOMIC DNA]</scope>
    <source>
        <strain evidence="2 3">CF314</strain>
    </source>
</reference>
<accession>J2K7A2</accession>
<keyword evidence="1" id="KW-0732">Signal</keyword>
<sequence>MKKLLFLMILGFAGFASAKNYDAKLDSHKEFGISKLTTNKAFFYRYAYLYQSTCGWTFNMYTETPVGQMTPDQYDDYIDELITMNDHVCKLHGDKPIEGYVYNQNKVMSEKEKI</sequence>
<feature type="chain" id="PRO_5003750011" evidence="1">
    <location>
        <begin position="19"/>
        <end position="114"/>
    </location>
</feature>
<dbReference type="AlphaFoldDB" id="J2K7A2"/>
<organism evidence="2 3">
    <name type="scientific">Chryseobacterium populi</name>
    <dbReference type="NCBI Taxonomy" id="1144316"/>
    <lineage>
        <taxon>Bacteria</taxon>
        <taxon>Pseudomonadati</taxon>
        <taxon>Bacteroidota</taxon>
        <taxon>Flavobacteriia</taxon>
        <taxon>Flavobacteriales</taxon>
        <taxon>Weeksellaceae</taxon>
        <taxon>Chryseobacterium group</taxon>
        <taxon>Chryseobacterium</taxon>
    </lineage>
</organism>